<proteinExistence type="predicted"/>
<protein>
    <submittedName>
        <fullName evidence="1">Uncharacterized protein</fullName>
    </submittedName>
</protein>
<name>A0A6M3IFU4_9ZZZZ</name>
<reference evidence="1" key="1">
    <citation type="submission" date="2020-03" db="EMBL/GenBank/DDBJ databases">
        <title>The deep terrestrial virosphere.</title>
        <authorList>
            <person name="Holmfeldt K."/>
            <person name="Nilsson E."/>
            <person name="Simone D."/>
            <person name="Lopez-Fernandez M."/>
            <person name="Wu X."/>
            <person name="de Brujin I."/>
            <person name="Lundin D."/>
            <person name="Andersson A."/>
            <person name="Bertilsson S."/>
            <person name="Dopson M."/>
        </authorList>
    </citation>
    <scope>NUCLEOTIDE SEQUENCE</scope>
    <source>
        <strain evidence="1">MM415B01890</strain>
    </source>
</reference>
<organism evidence="1">
    <name type="scientific">viral metagenome</name>
    <dbReference type="NCBI Taxonomy" id="1070528"/>
    <lineage>
        <taxon>unclassified sequences</taxon>
        <taxon>metagenomes</taxon>
        <taxon>organismal metagenomes</taxon>
    </lineage>
</organism>
<dbReference type="AlphaFoldDB" id="A0A6M3IFU4"/>
<sequence>MFDTSGMLHTCGKKLVYKGIDNGCYVLMCPEKKCDGASYRLPIEDPRKLVSPCELITLPRVKVYTCRDCPAEITEEQAKRTYREEGRALCVICEGREHGIEIMGFE</sequence>
<evidence type="ECO:0000313" key="1">
    <source>
        <dbReference type="EMBL" id="QJA56285.1"/>
    </source>
</evidence>
<dbReference type="EMBL" id="MT141209">
    <property type="protein sequence ID" value="QJA56285.1"/>
    <property type="molecule type" value="Genomic_DNA"/>
</dbReference>
<gene>
    <name evidence="1" type="ORF">MM415B01890_0018</name>
</gene>
<accession>A0A6M3IFU4</accession>